<comment type="caution">
    <text evidence="2">The sequence shown here is derived from an EMBL/GenBank/DDBJ whole genome shotgun (WGS) entry which is preliminary data.</text>
</comment>
<dbReference type="SUPFAM" id="SSF109854">
    <property type="entry name" value="DinB/YfiT-like putative metalloenzymes"/>
    <property type="match status" value="1"/>
</dbReference>
<keyword evidence="3" id="KW-1185">Reference proteome</keyword>
<dbReference type="Gene3D" id="1.20.120.450">
    <property type="entry name" value="dinb family like domain"/>
    <property type="match status" value="1"/>
</dbReference>
<dbReference type="Proteomes" id="UP001319200">
    <property type="component" value="Unassembled WGS sequence"/>
</dbReference>
<evidence type="ECO:0000259" key="1">
    <source>
        <dbReference type="Pfam" id="PF12867"/>
    </source>
</evidence>
<reference evidence="2 3" key="1">
    <citation type="submission" date="2021-05" db="EMBL/GenBank/DDBJ databases">
        <title>A Polyphasic approach of four new species of the genus Ohtaekwangia: Ohtaekwangia histidinii sp. nov., Ohtaekwangia cretensis sp. nov., Ohtaekwangia indiensis sp. nov., Ohtaekwangia reichenbachii sp. nov. from diverse environment.</title>
        <authorList>
            <person name="Octaviana S."/>
        </authorList>
    </citation>
    <scope>NUCLEOTIDE SEQUENCE [LARGE SCALE GENOMIC DNA]</scope>
    <source>
        <strain evidence="2 3">PWU4</strain>
    </source>
</reference>
<dbReference type="InterPro" id="IPR034660">
    <property type="entry name" value="DinB/YfiT-like"/>
</dbReference>
<dbReference type="InterPro" id="IPR024775">
    <property type="entry name" value="DinB-like"/>
</dbReference>
<accession>A0AAP2DII2</accession>
<organism evidence="2 3">
    <name type="scientific">Chryseosolibacter histidini</name>
    <dbReference type="NCBI Taxonomy" id="2782349"/>
    <lineage>
        <taxon>Bacteria</taxon>
        <taxon>Pseudomonadati</taxon>
        <taxon>Bacteroidota</taxon>
        <taxon>Cytophagia</taxon>
        <taxon>Cytophagales</taxon>
        <taxon>Chryseotaleaceae</taxon>
        <taxon>Chryseosolibacter</taxon>
    </lineage>
</organism>
<gene>
    <name evidence="2" type="ORF">KK083_08995</name>
</gene>
<proteinExistence type="predicted"/>
<name>A0AAP2DII2_9BACT</name>
<protein>
    <submittedName>
        <fullName evidence="2">DinB family protein</fullName>
    </submittedName>
</protein>
<evidence type="ECO:0000313" key="2">
    <source>
        <dbReference type="EMBL" id="MBT1697008.1"/>
    </source>
</evidence>
<dbReference type="AlphaFoldDB" id="A0AAP2DII2"/>
<dbReference type="EMBL" id="JAHESF010000007">
    <property type="protein sequence ID" value="MBT1697008.1"/>
    <property type="molecule type" value="Genomic_DNA"/>
</dbReference>
<dbReference type="RefSeq" id="WP_254162658.1">
    <property type="nucleotide sequence ID" value="NZ_JAHESF010000007.1"/>
</dbReference>
<dbReference type="Pfam" id="PF12867">
    <property type="entry name" value="DinB_2"/>
    <property type="match status" value="1"/>
</dbReference>
<sequence>MTRKKIGKMKGFRRFLLKQIEDLDPVQLNHIPSGFNNNIIWNLGNMLSAEQTMCYVRAGLPPTIDNNFLSPYLPGTKPERPIDQSEIERIKALLITSLDKLESDLANQIFVNYTPSLMIPKVYGFEVNNIDEAIDYLLYHDGYHSGCILSLKHLV</sequence>
<evidence type="ECO:0000313" key="3">
    <source>
        <dbReference type="Proteomes" id="UP001319200"/>
    </source>
</evidence>
<feature type="domain" description="DinB-like" evidence="1">
    <location>
        <begin position="16"/>
        <end position="148"/>
    </location>
</feature>